<organism evidence="1 2">
    <name type="scientific">Mangrovimonas spongiae</name>
    <dbReference type="NCBI Taxonomy" id="2494697"/>
    <lineage>
        <taxon>Bacteria</taxon>
        <taxon>Pseudomonadati</taxon>
        <taxon>Bacteroidota</taxon>
        <taxon>Flavobacteriia</taxon>
        <taxon>Flavobacteriales</taxon>
        <taxon>Flavobacteriaceae</taxon>
        <taxon>Mangrovimonas</taxon>
    </lineage>
</organism>
<gene>
    <name evidence="1" type="ORF">EJA19_05850</name>
</gene>
<dbReference type="InterPro" id="IPR027417">
    <property type="entry name" value="P-loop_NTPase"/>
</dbReference>
<dbReference type="OrthoDB" id="1438968at2"/>
<evidence type="ECO:0000313" key="2">
    <source>
        <dbReference type="Proteomes" id="UP000270620"/>
    </source>
</evidence>
<evidence type="ECO:0000313" key="1">
    <source>
        <dbReference type="EMBL" id="RSK40498.1"/>
    </source>
</evidence>
<name>A0A428K263_9FLAO</name>
<sequence>MGVKYIFCISTGRSGTAYLCKLLGALEKCQAFHEQKPILHHGIMRSYLAGKTAPLKHVMPNKVKHIKKHSESLYVDTSHIFIKSFGWELPKYIPEDEIGVVILKRDKEQVVESTQRVHSGPFTYTGRKWIITPYRLAIIKPPLSFLTYMFYRALFKGYEFVRGERNQIEKTYPKCIVKYSKKLLEWYYDETYALAEKYKAQYPNITYITVDLDGLNTIEGVEKIIQTFKLEHLYAKAKILPYLGQKTNLKLEY</sequence>
<keyword evidence="2" id="KW-1185">Reference proteome</keyword>
<comment type="caution">
    <text evidence="1">The sequence shown here is derived from an EMBL/GenBank/DDBJ whole genome shotgun (WGS) entry which is preliminary data.</text>
</comment>
<dbReference type="SUPFAM" id="SSF52540">
    <property type="entry name" value="P-loop containing nucleoside triphosphate hydrolases"/>
    <property type="match status" value="1"/>
</dbReference>
<reference evidence="1 2" key="1">
    <citation type="submission" date="2018-12" db="EMBL/GenBank/DDBJ databases">
        <title>Mangrovimonas spongiae sp. nov., a novel member of the genus Mangrovimonas isolated from marine sponge.</title>
        <authorList>
            <person name="Zhuang L."/>
            <person name="Luo L."/>
        </authorList>
    </citation>
    <scope>NUCLEOTIDE SEQUENCE [LARGE SCALE GENOMIC DNA]</scope>
    <source>
        <strain evidence="1 2">HN-E26</strain>
    </source>
</reference>
<dbReference type="EMBL" id="RWBG01000002">
    <property type="protein sequence ID" value="RSK40498.1"/>
    <property type="molecule type" value="Genomic_DNA"/>
</dbReference>
<protein>
    <recommendedName>
        <fullName evidence="3">Sulfotransferase domain-containing protein</fullName>
    </recommendedName>
</protein>
<accession>A0A428K263</accession>
<dbReference type="RefSeq" id="WP_125467413.1">
    <property type="nucleotide sequence ID" value="NZ_RWBG01000002.1"/>
</dbReference>
<dbReference type="Proteomes" id="UP000270620">
    <property type="component" value="Unassembled WGS sequence"/>
</dbReference>
<proteinExistence type="predicted"/>
<dbReference type="AlphaFoldDB" id="A0A428K263"/>
<evidence type="ECO:0008006" key="3">
    <source>
        <dbReference type="Google" id="ProtNLM"/>
    </source>
</evidence>